<proteinExistence type="predicted"/>
<keyword evidence="2" id="KW-1185">Reference proteome</keyword>
<gene>
    <name evidence="1" type="ORF">BET03_03165</name>
</gene>
<reference evidence="1 2" key="1">
    <citation type="submission" date="2016-08" db="EMBL/GenBank/DDBJ databases">
        <title>Novel Firmicutes and Novel Genomes.</title>
        <authorList>
            <person name="Poppleton D.I."/>
            <person name="Gribaldo S."/>
        </authorList>
    </citation>
    <scope>NUCLEOTIDE SEQUENCE [LARGE SCALE GENOMIC DNA]</scope>
    <source>
        <strain evidence="1 2">CTT3</strain>
    </source>
</reference>
<sequence length="193" mass="22455">MEKLLDEGIMAIVPVYINMKGNVTKIITREKNEFQTNRSIKTFLRILASFYGVDLRVSRKYYGKLIGAKNIVPFYFDRDNILVPVKVRKPISKNDGAFGYINLKYIREVKEKKKTVNIILEGNISIKCLQSYRTVIKHIRDAKILKRVCSYNEPLVMEERANFYKEYNKPATKGDIAVLRNEILDIKNTLKSN</sequence>
<accession>A0A419T483</accession>
<name>A0A419T483_9FIRM</name>
<dbReference type="EMBL" id="MCIB01000012">
    <property type="protein sequence ID" value="RKD32364.1"/>
    <property type="molecule type" value="Genomic_DNA"/>
</dbReference>
<dbReference type="AlphaFoldDB" id="A0A419T483"/>
<evidence type="ECO:0000313" key="2">
    <source>
        <dbReference type="Proteomes" id="UP000284177"/>
    </source>
</evidence>
<dbReference type="Proteomes" id="UP000284177">
    <property type="component" value="Unassembled WGS sequence"/>
</dbReference>
<organism evidence="1 2">
    <name type="scientific">Thermohalobacter berrensis</name>
    <dbReference type="NCBI Taxonomy" id="99594"/>
    <lineage>
        <taxon>Bacteria</taxon>
        <taxon>Bacillati</taxon>
        <taxon>Bacillota</taxon>
        <taxon>Tissierellia</taxon>
        <taxon>Tissierellales</taxon>
        <taxon>Thermohalobacteraceae</taxon>
        <taxon>Thermohalobacter</taxon>
    </lineage>
</organism>
<protein>
    <submittedName>
        <fullName evidence="1">Uncharacterized protein</fullName>
    </submittedName>
</protein>
<comment type="caution">
    <text evidence="1">The sequence shown here is derived from an EMBL/GenBank/DDBJ whole genome shotgun (WGS) entry which is preliminary data.</text>
</comment>
<evidence type="ECO:0000313" key="1">
    <source>
        <dbReference type="EMBL" id="RKD32364.1"/>
    </source>
</evidence>